<feature type="domain" description="OmpR/PhoB-type" evidence="10">
    <location>
        <begin position="155"/>
        <end position="253"/>
    </location>
</feature>
<evidence type="ECO:0000259" key="9">
    <source>
        <dbReference type="PROSITE" id="PS50110"/>
    </source>
</evidence>
<dbReference type="GO" id="GO:0000156">
    <property type="term" value="F:phosphorelay response regulator activity"/>
    <property type="evidence" value="ECO:0007669"/>
    <property type="project" value="TreeGrafter"/>
</dbReference>
<evidence type="ECO:0000256" key="8">
    <source>
        <dbReference type="SAM" id="MobiDB-lite"/>
    </source>
</evidence>
<dbReference type="InterPro" id="IPR011006">
    <property type="entry name" value="CheY-like_superfamily"/>
</dbReference>
<protein>
    <submittedName>
        <fullName evidence="11">Two-component system, OmpR family, copper resistance phosphate regulon response regulator CusR</fullName>
    </submittedName>
</protein>
<dbReference type="CDD" id="cd00383">
    <property type="entry name" value="trans_reg_C"/>
    <property type="match status" value="1"/>
</dbReference>
<name>A0A1G9LI99_9BACT</name>
<dbReference type="EMBL" id="FNGS01000002">
    <property type="protein sequence ID" value="SDL61669.1"/>
    <property type="molecule type" value="Genomic_DNA"/>
</dbReference>
<evidence type="ECO:0000256" key="5">
    <source>
        <dbReference type="ARBA" id="ARBA00023163"/>
    </source>
</evidence>
<keyword evidence="4 7" id="KW-0238">DNA-binding</keyword>
<feature type="region of interest" description="Disordered" evidence="8">
    <location>
        <begin position="1"/>
        <end position="21"/>
    </location>
</feature>
<accession>A0A1G9LI99</accession>
<dbReference type="GO" id="GO:0000976">
    <property type="term" value="F:transcription cis-regulatory region binding"/>
    <property type="evidence" value="ECO:0007669"/>
    <property type="project" value="TreeGrafter"/>
</dbReference>
<keyword evidence="3" id="KW-0805">Transcription regulation</keyword>
<dbReference type="SUPFAM" id="SSF52172">
    <property type="entry name" value="CheY-like"/>
    <property type="match status" value="1"/>
</dbReference>
<evidence type="ECO:0000256" key="2">
    <source>
        <dbReference type="ARBA" id="ARBA00023012"/>
    </source>
</evidence>
<dbReference type="PROSITE" id="PS50110">
    <property type="entry name" value="RESPONSE_REGULATORY"/>
    <property type="match status" value="1"/>
</dbReference>
<dbReference type="SMART" id="SM00448">
    <property type="entry name" value="REC"/>
    <property type="match status" value="1"/>
</dbReference>
<keyword evidence="5" id="KW-0804">Transcription</keyword>
<dbReference type="AlphaFoldDB" id="A0A1G9LI99"/>
<reference evidence="11 12" key="1">
    <citation type="submission" date="2016-10" db="EMBL/GenBank/DDBJ databases">
        <authorList>
            <person name="de Groot N.N."/>
        </authorList>
    </citation>
    <scope>NUCLEOTIDE SEQUENCE [LARGE SCALE GENOMIC DNA]</scope>
    <source>
        <strain evidence="11 12">DSM 21668</strain>
    </source>
</reference>
<dbReference type="InterPro" id="IPR016032">
    <property type="entry name" value="Sig_transdc_resp-reg_C-effctor"/>
</dbReference>
<dbReference type="GO" id="GO:0032993">
    <property type="term" value="C:protein-DNA complex"/>
    <property type="evidence" value="ECO:0007669"/>
    <property type="project" value="TreeGrafter"/>
</dbReference>
<dbReference type="GO" id="GO:0006355">
    <property type="term" value="P:regulation of DNA-templated transcription"/>
    <property type="evidence" value="ECO:0007669"/>
    <property type="project" value="InterPro"/>
</dbReference>
<dbReference type="InterPro" id="IPR001867">
    <property type="entry name" value="OmpR/PhoB-type_DNA-bd"/>
</dbReference>
<evidence type="ECO:0000313" key="12">
    <source>
        <dbReference type="Proteomes" id="UP000198901"/>
    </source>
</evidence>
<dbReference type="Proteomes" id="UP000198901">
    <property type="component" value="Unassembled WGS sequence"/>
</dbReference>
<sequence length="259" mass="29876">MIFDLSGIGQSASGTERGLCRPAQTRNSMSRILLVEDDTRVSSFLEKGLKEKLFSVHPVAKGYDAIQETTTQTFDVIILDVMLPDIDGFEVCKIIRRRGITTPVLMLSALNSPEEKIQGLEAGADDYLGKPFNFLELIARIRAQIRRKEFERENNHEFVYHDLVVDPDRHQVRRGDREITLSPREFRLLLFLMQNREKVVTRAEIAEAAWDLNFDTRTNVVDVYINYLRNKIDKDFDVKFIQTIKGRGYLFEAFGDNAR</sequence>
<dbReference type="FunFam" id="1.10.10.10:FF:000005">
    <property type="entry name" value="Two-component system response regulator"/>
    <property type="match status" value="1"/>
</dbReference>
<feature type="domain" description="Response regulatory" evidence="9">
    <location>
        <begin position="31"/>
        <end position="145"/>
    </location>
</feature>
<evidence type="ECO:0000313" key="11">
    <source>
        <dbReference type="EMBL" id="SDL61669.1"/>
    </source>
</evidence>
<dbReference type="Pfam" id="PF00486">
    <property type="entry name" value="Trans_reg_C"/>
    <property type="match status" value="1"/>
</dbReference>
<evidence type="ECO:0000256" key="6">
    <source>
        <dbReference type="PROSITE-ProRule" id="PRU00169"/>
    </source>
</evidence>
<evidence type="ECO:0000256" key="7">
    <source>
        <dbReference type="PROSITE-ProRule" id="PRU01091"/>
    </source>
</evidence>
<keyword evidence="1 6" id="KW-0597">Phosphoprotein</keyword>
<dbReference type="PANTHER" id="PTHR48111">
    <property type="entry name" value="REGULATOR OF RPOS"/>
    <property type="match status" value="1"/>
</dbReference>
<organism evidence="11 12">
    <name type="scientific">Siphonobacter aquaeclarae</name>
    <dbReference type="NCBI Taxonomy" id="563176"/>
    <lineage>
        <taxon>Bacteria</taxon>
        <taxon>Pseudomonadati</taxon>
        <taxon>Bacteroidota</taxon>
        <taxon>Cytophagia</taxon>
        <taxon>Cytophagales</taxon>
        <taxon>Cytophagaceae</taxon>
        <taxon>Siphonobacter</taxon>
    </lineage>
</organism>
<feature type="modified residue" description="4-aspartylphosphate" evidence="6">
    <location>
        <position position="80"/>
    </location>
</feature>
<dbReference type="InterPro" id="IPR001789">
    <property type="entry name" value="Sig_transdc_resp-reg_receiver"/>
</dbReference>
<feature type="DNA-binding region" description="OmpR/PhoB-type" evidence="7">
    <location>
        <begin position="155"/>
        <end position="253"/>
    </location>
</feature>
<dbReference type="Gene3D" id="1.10.10.10">
    <property type="entry name" value="Winged helix-like DNA-binding domain superfamily/Winged helix DNA-binding domain"/>
    <property type="match status" value="1"/>
</dbReference>
<dbReference type="Gene3D" id="6.10.250.690">
    <property type="match status" value="1"/>
</dbReference>
<evidence type="ECO:0000256" key="4">
    <source>
        <dbReference type="ARBA" id="ARBA00023125"/>
    </source>
</evidence>
<dbReference type="SUPFAM" id="SSF46894">
    <property type="entry name" value="C-terminal effector domain of the bipartite response regulators"/>
    <property type="match status" value="1"/>
</dbReference>
<keyword evidence="12" id="KW-1185">Reference proteome</keyword>
<dbReference type="PANTHER" id="PTHR48111:SF22">
    <property type="entry name" value="REGULATOR OF RPOS"/>
    <property type="match status" value="1"/>
</dbReference>
<evidence type="ECO:0000256" key="1">
    <source>
        <dbReference type="ARBA" id="ARBA00022553"/>
    </source>
</evidence>
<dbReference type="FunFam" id="3.40.50.2300:FF:000001">
    <property type="entry name" value="DNA-binding response regulator PhoB"/>
    <property type="match status" value="1"/>
</dbReference>
<dbReference type="InterPro" id="IPR039420">
    <property type="entry name" value="WalR-like"/>
</dbReference>
<keyword evidence="2" id="KW-0902">Two-component regulatory system</keyword>
<dbReference type="CDD" id="cd17624">
    <property type="entry name" value="REC_OmpR_PmrA-like"/>
    <property type="match status" value="1"/>
</dbReference>
<evidence type="ECO:0000259" key="10">
    <source>
        <dbReference type="PROSITE" id="PS51755"/>
    </source>
</evidence>
<dbReference type="STRING" id="563176.SAMN04488090_1432"/>
<dbReference type="GO" id="GO:0005829">
    <property type="term" value="C:cytosol"/>
    <property type="evidence" value="ECO:0007669"/>
    <property type="project" value="TreeGrafter"/>
</dbReference>
<dbReference type="Gene3D" id="3.40.50.2300">
    <property type="match status" value="1"/>
</dbReference>
<evidence type="ECO:0000256" key="3">
    <source>
        <dbReference type="ARBA" id="ARBA00023015"/>
    </source>
</evidence>
<gene>
    <name evidence="11" type="ORF">SAMN04488090_1432</name>
</gene>
<dbReference type="InterPro" id="IPR036388">
    <property type="entry name" value="WH-like_DNA-bd_sf"/>
</dbReference>
<dbReference type="PROSITE" id="PS51755">
    <property type="entry name" value="OMPR_PHOB"/>
    <property type="match status" value="1"/>
</dbReference>
<dbReference type="Pfam" id="PF00072">
    <property type="entry name" value="Response_reg"/>
    <property type="match status" value="1"/>
</dbReference>
<proteinExistence type="predicted"/>
<dbReference type="SMART" id="SM00862">
    <property type="entry name" value="Trans_reg_C"/>
    <property type="match status" value="1"/>
</dbReference>